<dbReference type="EMBL" id="LFZO01000009">
    <property type="protein sequence ID" value="KXT18245.1"/>
    <property type="molecule type" value="Genomic_DNA"/>
</dbReference>
<feature type="compositionally biased region" description="Basic and acidic residues" evidence="1">
    <location>
        <begin position="1"/>
        <end position="15"/>
    </location>
</feature>
<organism evidence="2 3">
    <name type="scientific">Pseudocercospora musae</name>
    <dbReference type="NCBI Taxonomy" id="113226"/>
    <lineage>
        <taxon>Eukaryota</taxon>
        <taxon>Fungi</taxon>
        <taxon>Dikarya</taxon>
        <taxon>Ascomycota</taxon>
        <taxon>Pezizomycotina</taxon>
        <taxon>Dothideomycetes</taxon>
        <taxon>Dothideomycetidae</taxon>
        <taxon>Mycosphaerellales</taxon>
        <taxon>Mycosphaerellaceae</taxon>
        <taxon>Pseudocercospora</taxon>
    </lineage>
</organism>
<accession>A0A139IU52</accession>
<proteinExistence type="predicted"/>
<evidence type="ECO:0000256" key="1">
    <source>
        <dbReference type="SAM" id="MobiDB-lite"/>
    </source>
</evidence>
<reference evidence="2 3" key="1">
    <citation type="submission" date="2015-07" db="EMBL/GenBank/DDBJ databases">
        <title>Comparative genomics of the Sigatoka disease complex on banana suggests a link between parallel evolutionary changes in Pseudocercospora fijiensis and Pseudocercospora eumusae and increased virulence on the banana host.</title>
        <authorList>
            <person name="Chang T.-C."/>
            <person name="Salvucci A."/>
            <person name="Crous P.W."/>
            <person name="Stergiopoulos I."/>
        </authorList>
    </citation>
    <scope>NUCLEOTIDE SEQUENCE [LARGE SCALE GENOMIC DNA]</scope>
    <source>
        <strain evidence="2 3">CBS 116634</strain>
    </source>
</reference>
<protein>
    <submittedName>
        <fullName evidence="2">Uncharacterized protein</fullName>
    </submittedName>
</protein>
<comment type="caution">
    <text evidence="2">The sequence shown here is derived from an EMBL/GenBank/DDBJ whole genome shotgun (WGS) entry which is preliminary data.</text>
</comment>
<evidence type="ECO:0000313" key="2">
    <source>
        <dbReference type="EMBL" id="KXT18245.1"/>
    </source>
</evidence>
<dbReference type="AlphaFoldDB" id="A0A139IU52"/>
<dbReference type="Proteomes" id="UP000073492">
    <property type="component" value="Unassembled WGS sequence"/>
</dbReference>
<evidence type="ECO:0000313" key="3">
    <source>
        <dbReference type="Proteomes" id="UP000073492"/>
    </source>
</evidence>
<feature type="region of interest" description="Disordered" evidence="1">
    <location>
        <begin position="1"/>
        <end position="68"/>
    </location>
</feature>
<sequence length="68" mass="7958">MITKKQESTTKDQHVAHTATILRSAPDGNLKHFHQRPDSGAWQTEAYPGSRNRSNQCEEWTEEWQHIR</sequence>
<name>A0A139IU52_9PEZI</name>
<gene>
    <name evidence="2" type="ORF">AC579_2878</name>
</gene>
<keyword evidence="3" id="KW-1185">Reference proteome</keyword>